<sequence>MGLFSAVTWIVGLFQRKVARSKESIHPQEVISHDEGHERSYVVVGAGAFGASTALQLIRDYPLAKIYLIDRSPFPYKGGASWDWNKVIRADYTTLLYMRLALEALEKWRLDPLYKNFYHQSGLAWLADSRISQTIIDNYHEVGHKHQPQLLTTEDVRNRWGGIHADASYQDVTQIFYNESSGWAEAANALQGVIERAVDEGVEYVVADIKRVLFDDSGSVIGVSTEKGEPIFASHTILATGAMTASILADSAPTRPEVQLGGRMVAAAICSAMVKLSEKDAQAFRQGPVFVNDLDNIIGGSLPPNSDSYLKAYRDQSFKNTIHHEASGQEISVPPNEPDYGQWTLTPGMLKELRTSLKGIFGDKTQDWELVNSRICWDAVTPTQDPIICEHPHAKNLFLVTGGSFHGYKFLPIIGGYVVKMIQGKLDAELAKIWAWDREHEGEAHEGMFPTREMADV</sequence>
<name>A0AAN7A6I5_9PEZI</name>
<dbReference type="EMBL" id="MU866175">
    <property type="protein sequence ID" value="KAK4177081.1"/>
    <property type="molecule type" value="Genomic_DNA"/>
</dbReference>
<evidence type="ECO:0000256" key="5">
    <source>
        <dbReference type="ARBA" id="ARBA00023002"/>
    </source>
</evidence>
<keyword evidence="3" id="KW-0285">Flavoprotein</keyword>
<dbReference type="GO" id="GO:0051698">
    <property type="term" value="F:saccharopine oxidase activity"/>
    <property type="evidence" value="ECO:0007669"/>
    <property type="project" value="TreeGrafter"/>
</dbReference>
<evidence type="ECO:0000313" key="7">
    <source>
        <dbReference type="EMBL" id="KAK4177081.1"/>
    </source>
</evidence>
<dbReference type="Gene3D" id="3.50.50.60">
    <property type="entry name" value="FAD/NAD(P)-binding domain"/>
    <property type="match status" value="1"/>
</dbReference>
<dbReference type="PANTHER" id="PTHR10961:SF37">
    <property type="entry name" value="FAD DEPENDENT OXIDOREDUCTASE DOMAIN-CONTAINING PROTEIN"/>
    <property type="match status" value="1"/>
</dbReference>
<gene>
    <name evidence="7" type="ORF">QBC36DRAFT_139476</name>
</gene>
<dbReference type="SUPFAM" id="SSF51905">
    <property type="entry name" value="FAD/NAD(P)-binding domain"/>
    <property type="match status" value="1"/>
</dbReference>
<keyword evidence="5" id="KW-0560">Oxidoreductase</keyword>
<keyword evidence="4" id="KW-0274">FAD</keyword>
<feature type="domain" description="FAD dependent oxidoreductase" evidence="6">
    <location>
        <begin position="41"/>
        <end position="420"/>
    </location>
</feature>
<dbReference type="InterPro" id="IPR045170">
    <property type="entry name" value="MTOX"/>
</dbReference>
<evidence type="ECO:0000256" key="1">
    <source>
        <dbReference type="ARBA" id="ARBA00001974"/>
    </source>
</evidence>
<dbReference type="GO" id="GO:0050660">
    <property type="term" value="F:flavin adenine dinucleotide binding"/>
    <property type="evidence" value="ECO:0007669"/>
    <property type="project" value="InterPro"/>
</dbReference>
<comment type="cofactor">
    <cofactor evidence="1">
        <name>FAD</name>
        <dbReference type="ChEBI" id="CHEBI:57692"/>
    </cofactor>
</comment>
<accession>A0AAN7A6I5</accession>
<comment type="similarity">
    <text evidence="2">Belongs to the MSOX/MTOX family.</text>
</comment>
<dbReference type="PANTHER" id="PTHR10961">
    <property type="entry name" value="PEROXISOMAL SARCOSINE OXIDASE"/>
    <property type="match status" value="1"/>
</dbReference>
<dbReference type="GO" id="GO:0008115">
    <property type="term" value="F:sarcosine oxidase activity"/>
    <property type="evidence" value="ECO:0007669"/>
    <property type="project" value="TreeGrafter"/>
</dbReference>
<evidence type="ECO:0000256" key="3">
    <source>
        <dbReference type="ARBA" id="ARBA00022630"/>
    </source>
</evidence>
<evidence type="ECO:0000259" key="6">
    <source>
        <dbReference type="Pfam" id="PF01266"/>
    </source>
</evidence>
<proteinExistence type="inferred from homology"/>
<evidence type="ECO:0000256" key="2">
    <source>
        <dbReference type="ARBA" id="ARBA00010989"/>
    </source>
</evidence>
<dbReference type="Proteomes" id="UP001302321">
    <property type="component" value="Unassembled WGS sequence"/>
</dbReference>
<comment type="caution">
    <text evidence="7">The sequence shown here is derived from an EMBL/GenBank/DDBJ whole genome shotgun (WGS) entry which is preliminary data.</text>
</comment>
<evidence type="ECO:0000313" key="8">
    <source>
        <dbReference type="Proteomes" id="UP001302321"/>
    </source>
</evidence>
<reference evidence="7" key="2">
    <citation type="submission" date="2023-05" db="EMBL/GenBank/DDBJ databases">
        <authorList>
            <consortium name="Lawrence Berkeley National Laboratory"/>
            <person name="Steindorff A."/>
            <person name="Hensen N."/>
            <person name="Bonometti L."/>
            <person name="Westerberg I."/>
            <person name="Brannstrom I.O."/>
            <person name="Guillou S."/>
            <person name="Cros-Aarteil S."/>
            <person name="Calhoun S."/>
            <person name="Haridas S."/>
            <person name="Kuo A."/>
            <person name="Mondo S."/>
            <person name="Pangilinan J."/>
            <person name="Riley R."/>
            <person name="Labutti K."/>
            <person name="Andreopoulos B."/>
            <person name="Lipzen A."/>
            <person name="Chen C."/>
            <person name="Yanf M."/>
            <person name="Daum C."/>
            <person name="Ng V."/>
            <person name="Clum A."/>
            <person name="Ohm R."/>
            <person name="Martin F."/>
            <person name="Silar P."/>
            <person name="Natvig D."/>
            <person name="Lalanne C."/>
            <person name="Gautier V."/>
            <person name="Ament-Velasquez S.L."/>
            <person name="Kruys A."/>
            <person name="Hutchinson M.I."/>
            <person name="Powell A.J."/>
            <person name="Barry K."/>
            <person name="Miller A.N."/>
            <person name="Grigoriev I.V."/>
            <person name="Debuchy R."/>
            <person name="Gladieux P."/>
            <person name="Thoren M.H."/>
            <person name="Johannesson H."/>
        </authorList>
    </citation>
    <scope>NUCLEOTIDE SEQUENCE</scope>
    <source>
        <strain evidence="7">CBS 892.96</strain>
    </source>
</reference>
<organism evidence="7 8">
    <name type="scientific">Triangularia setosa</name>
    <dbReference type="NCBI Taxonomy" id="2587417"/>
    <lineage>
        <taxon>Eukaryota</taxon>
        <taxon>Fungi</taxon>
        <taxon>Dikarya</taxon>
        <taxon>Ascomycota</taxon>
        <taxon>Pezizomycotina</taxon>
        <taxon>Sordariomycetes</taxon>
        <taxon>Sordariomycetidae</taxon>
        <taxon>Sordariales</taxon>
        <taxon>Podosporaceae</taxon>
        <taxon>Triangularia</taxon>
    </lineage>
</organism>
<dbReference type="Gene3D" id="3.30.9.10">
    <property type="entry name" value="D-Amino Acid Oxidase, subunit A, domain 2"/>
    <property type="match status" value="1"/>
</dbReference>
<dbReference type="InterPro" id="IPR036188">
    <property type="entry name" value="FAD/NAD-bd_sf"/>
</dbReference>
<evidence type="ECO:0000256" key="4">
    <source>
        <dbReference type="ARBA" id="ARBA00022827"/>
    </source>
</evidence>
<reference evidence="7" key="1">
    <citation type="journal article" date="2023" name="Mol. Phylogenet. Evol.">
        <title>Genome-scale phylogeny and comparative genomics of the fungal order Sordariales.</title>
        <authorList>
            <person name="Hensen N."/>
            <person name="Bonometti L."/>
            <person name="Westerberg I."/>
            <person name="Brannstrom I.O."/>
            <person name="Guillou S."/>
            <person name="Cros-Aarteil S."/>
            <person name="Calhoun S."/>
            <person name="Haridas S."/>
            <person name="Kuo A."/>
            <person name="Mondo S."/>
            <person name="Pangilinan J."/>
            <person name="Riley R."/>
            <person name="LaButti K."/>
            <person name="Andreopoulos B."/>
            <person name="Lipzen A."/>
            <person name="Chen C."/>
            <person name="Yan M."/>
            <person name="Daum C."/>
            <person name="Ng V."/>
            <person name="Clum A."/>
            <person name="Steindorff A."/>
            <person name="Ohm R.A."/>
            <person name="Martin F."/>
            <person name="Silar P."/>
            <person name="Natvig D.O."/>
            <person name="Lalanne C."/>
            <person name="Gautier V."/>
            <person name="Ament-Velasquez S.L."/>
            <person name="Kruys A."/>
            <person name="Hutchinson M.I."/>
            <person name="Powell A.J."/>
            <person name="Barry K."/>
            <person name="Miller A.N."/>
            <person name="Grigoriev I.V."/>
            <person name="Debuchy R."/>
            <person name="Gladieux P."/>
            <person name="Hiltunen Thoren M."/>
            <person name="Johannesson H."/>
        </authorList>
    </citation>
    <scope>NUCLEOTIDE SEQUENCE</scope>
    <source>
        <strain evidence="7">CBS 892.96</strain>
    </source>
</reference>
<keyword evidence="8" id="KW-1185">Reference proteome</keyword>
<dbReference type="Pfam" id="PF01266">
    <property type="entry name" value="DAO"/>
    <property type="match status" value="1"/>
</dbReference>
<protein>
    <submittedName>
        <fullName evidence="7">Sarcosine oxidase</fullName>
    </submittedName>
</protein>
<dbReference type="AlphaFoldDB" id="A0AAN7A6I5"/>
<dbReference type="InterPro" id="IPR006076">
    <property type="entry name" value="FAD-dep_OxRdtase"/>
</dbReference>